<gene>
    <name evidence="10 11" type="primary">speH</name>
    <name evidence="11" type="ORF">SAMEA1982600_01041</name>
</gene>
<evidence type="ECO:0000256" key="8">
    <source>
        <dbReference type="ARBA" id="ARBA00023270"/>
    </source>
</evidence>
<sequence length="125" mass="13001">MSAHSPAASGRHLLADLHGVQAGVLRDPVRIETILTAAAHAAGAHVLSAHFHHFGGQAGVTGVVVLGESHLSIHTWPEHGFAALDVFMCGDARPELALEYVKTGLSPQHVALTSIERGARTALPA</sequence>
<feature type="active site" description="Proton donor; for catalytic activity" evidence="10">
    <location>
        <position position="89"/>
    </location>
</feature>
<accession>A0A157M742</accession>
<evidence type="ECO:0000256" key="7">
    <source>
        <dbReference type="ARBA" id="ARBA00023239"/>
    </source>
</evidence>
<keyword evidence="4 10" id="KW-0745">Spermidine biosynthesis</keyword>
<dbReference type="PANTHER" id="PTHR33866:SF2">
    <property type="entry name" value="S-ADENOSYLMETHIONINE DECARBOXYLASE PROENZYME"/>
    <property type="match status" value="1"/>
</dbReference>
<dbReference type="GO" id="GO:0004014">
    <property type="term" value="F:adenosylmethionine decarboxylase activity"/>
    <property type="evidence" value="ECO:0007669"/>
    <property type="project" value="UniProtKB-UniRule"/>
</dbReference>
<dbReference type="GO" id="GO:0005829">
    <property type="term" value="C:cytosol"/>
    <property type="evidence" value="ECO:0007669"/>
    <property type="project" value="TreeGrafter"/>
</dbReference>
<evidence type="ECO:0000256" key="5">
    <source>
        <dbReference type="ARBA" id="ARBA00023115"/>
    </source>
</evidence>
<comment type="function">
    <text evidence="10">Catalyzes the decarboxylation of S-adenosylmethionine to S-adenosylmethioninamine (dcAdoMet), the propylamine donor required for the synthesis of the polyamines spermine and spermidine from the diamine putrescine.</text>
</comment>
<evidence type="ECO:0000256" key="6">
    <source>
        <dbReference type="ARBA" id="ARBA00023145"/>
    </source>
</evidence>
<dbReference type="NCBIfam" id="TIGR03330">
    <property type="entry name" value="SAM_DCase_Bsu"/>
    <property type="match status" value="1"/>
</dbReference>
<reference evidence="11 12" key="1">
    <citation type="submission" date="2016-03" db="EMBL/GenBank/DDBJ databases">
        <authorList>
            <consortium name="Pathogen Informatics"/>
        </authorList>
    </citation>
    <scope>NUCLEOTIDE SEQUENCE [LARGE SCALE GENOMIC DNA]</scope>
    <source>
        <strain evidence="11 12">NCTC13364</strain>
    </source>
</reference>
<evidence type="ECO:0000256" key="9">
    <source>
        <dbReference type="ARBA" id="ARBA00023317"/>
    </source>
</evidence>
<evidence type="ECO:0000313" key="12">
    <source>
        <dbReference type="Proteomes" id="UP000077037"/>
    </source>
</evidence>
<dbReference type="InterPro" id="IPR003826">
    <property type="entry name" value="AdoMetDC_fam_prok"/>
</dbReference>
<keyword evidence="3 10" id="KW-0068">Autocatalytic cleavage</keyword>
<dbReference type="Pfam" id="PF02675">
    <property type="entry name" value="AdoMet_dc"/>
    <property type="match status" value="1"/>
</dbReference>
<dbReference type="AlphaFoldDB" id="A0A157M742"/>
<keyword evidence="9 10" id="KW-0670">Pyruvate</keyword>
<dbReference type="GO" id="GO:0008295">
    <property type="term" value="P:spermidine biosynthetic process"/>
    <property type="evidence" value="ECO:0007669"/>
    <property type="project" value="UniProtKB-UniRule"/>
</dbReference>
<comment type="similarity">
    <text evidence="10">Belongs to the prokaryotic AdoMetDC family. Type 1 subfamily.</text>
</comment>
<dbReference type="SUPFAM" id="SSF56276">
    <property type="entry name" value="S-adenosylmethionine decarboxylase"/>
    <property type="match status" value="1"/>
</dbReference>
<dbReference type="EMBL" id="FKBS01000012">
    <property type="protein sequence ID" value="SAI04620.1"/>
    <property type="molecule type" value="Genomic_DNA"/>
</dbReference>
<organism evidence="11 12">
    <name type="scientific">Bordetella ansorpii</name>
    <dbReference type="NCBI Taxonomy" id="288768"/>
    <lineage>
        <taxon>Bacteria</taxon>
        <taxon>Pseudomonadati</taxon>
        <taxon>Pseudomonadota</taxon>
        <taxon>Betaproteobacteria</taxon>
        <taxon>Burkholderiales</taxon>
        <taxon>Alcaligenaceae</taxon>
        <taxon>Bordetella</taxon>
    </lineage>
</organism>
<evidence type="ECO:0000256" key="2">
    <source>
        <dbReference type="ARBA" id="ARBA00022793"/>
    </source>
</evidence>
<dbReference type="Gene3D" id="3.30.160.750">
    <property type="match status" value="1"/>
</dbReference>
<keyword evidence="1 10" id="KW-0949">S-adenosyl-L-methionine</keyword>
<dbReference type="EC" id="4.1.1.50" evidence="10"/>
<comment type="PTM">
    <text evidence="10">Is synthesized initially as an inactive proenzyme. Formation of the active enzyme involves a self-maturation process in which the active site pyruvoyl group is generated from an internal serine residue via an autocatalytic post-translational modification. Two non-identical subunits are generated from the proenzyme in this reaction, and the pyruvate is formed at the N-terminus of the alpha chain, which is derived from the carboxyl end of the proenzyme. The post-translation cleavage follows an unusual pathway, termed non-hydrolytic serinolysis, in which the side chain hydroxyl group of the serine supplies its oxygen atom to form the C-terminus of the beta chain, while the remainder of the serine residue undergoes an oxidative deamination to produce ammonia and the pyruvoyl group blocking the N-terminus of the alpha chain.</text>
</comment>
<keyword evidence="6 10" id="KW-0865">Zymogen</keyword>
<dbReference type="Proteomes" id="UP000077037">
    <property type="component" value="Unassembled WGS sequence"/>
</dbReference>
<evidence type="ECO:0000256" key="1">
    <source>
        <dbReference type="ARBA" id="ARBA00022691"/>
    </source>
</evidence>
<dbReference type="PANTHER" id="PTHR33866">
    <property type="entry name" value="S-ADENOSYLMETHIONINE DECARBOXYLASE PROENZYME"/>
    <property type="match status" value="1"/>
</dbReference>
<name>A0A157M742_9BORD</name>
<keyword evidence="8 10" id="KW-0704">Schiff base</keyword>
<comment type="subunit">
    <text evidence="10">Heterotetramer of two alpha and two beta chains arranged as a dimer of alpha/beta heterodimers.</text>
</comment>
<comment type="cofactor">
    <cofactor evidence="10">
        <name>pyruvate</name>
        <dbReference type="ChEBI" id="CHEBI:15361"/>
    </cofactor>
    <text evidence="10">Binds 1 pyruvoyl group covalently per subunit.</text>
</comment>
<evidence type="ECO:0000256" key="3">
    <source>
        <dbReference type="ARBA" id="ARBA00022813"/>
    </source>
</evidence>
<keyword evidence="5 10" id="KW-0620">Polyamine biosynthesis</keyword>
<dbReference type="HAMAP" id="MF_00464">
    <property type="entry name" value="AdoMetDC_1"/>
    <property type="match status" value="1"/>
</dbReference>
<evidence type="ECO:0000256" key="4">
    <source>
        <dbReference type="ARBA" id="ARBA00023066"/>
    </source>
</evidence>
<comment type="catalytic activity">
    <reaction evidence="10">
        <text>S-adenosyl-L-methionine + H(+) = S-adenosyl 3-(methylsulfanyl)propylamine + CO2</text>
        <dbReference type="Rhea" id="RHEA:15981"/>
        <dbReference type="ChEBI" id="CHEBI:15378"/>
        <dbReference type="ChEBI" id="CHEBI:16526"/>
        <dbReference type="ChEBI" id="CHEBI:57443"/>
        <dbReference type="ChEBI" id="CHEBI:59789"/>
        <dbReference type="EC" id="4.1.1.50"/>
    </reaction>
</comment>
<feature type="chain" id="PRO_5023454556" description="S-adenosylmethionine decarboxylase beta chain" evidence="10">
    <location>
        <begin position="1"/>
        <end position="68"/>
    </location>
</feature>
<dbReference type="Gene3D" id="3.30.360.110">
    <property type="entry name" value="S-adenosylmethionine decarboxylase domain"/>
    <property type="match status" value="1"/>
</dbReference>
<feature type="active site" description="Proton acceptor; for processing activity" evidence="10">
    <location>
        <position position="74"/>
    </location>
</feature>
<feature type="modified residue" description="Pyruvic acid (Ser); by autocatalysis" evidence="10">
    <location>
        <position position="69"/>
    </location>
</feature>
<feature type="active site" description="Schiff-base intermediate with substrate; via pyruvic acid" evidence="10">
    <location>
        <position position="69"/>
    </location>
</feature>
<feature type="chain" id="PRO_5023454557" description="S-adenosylmethionine decarboxylase alpha chain" evidence="10">
    <location>
        <begin position="69"/>
        <end position="125"/>
    </location>
</feature>
<dbReference type="OrthoDB" id="9793120at2"/>
<dbReference type="RefSeq" id="WP_066409544.1">
    <property type="nucleotide sequence ID" value="NZ_FKBS01000012.1"/>
</dbReference>
<dbReference type="UniPathway" id="UPA00331">
    <property type="reaction ID" value="UER00451"/>
</dbReference>
<dbReference type="InterPro" id="IPR042284">
    <property type="entry name" value="AdoMetDC_N"/>
</dbReference>
<dbReference type="InterPro" id="IPR016067">
    <property type="entry name" value="S-AdoMet_deCO2ase_core"/>
</dbReference>
<feature type="site" description="Cleavage (non-hydrolytic); by autolysis" evidence="10">
    <location>
        <begin position="68"/>
        <end position="69"/>
    </location>
</feature>
<keyword evidence="2 10" id="KW-0210">Decarboxylase</keyword>
<keyword evidence="7 10" id="KW-0456">Lyase</keyword>
<evidence type="ECO:0000313" key="11">
    <source>
        <dbReference type="EMBL" id="SAI04620.1"/>
    </source>
</evidence>
<protein>
    <recommendedName>
        <fullName evidence="10">S-adenosylmethionine decarboxylase proenzyme</fullName>
        <shortName evidence="10">AdoMetDC</shortName>
        <shortName evidence="10">SAMDC</shortName>
        <ecNumber evidence="10">4.1.1.50</ecNumber>
    </recommendedName>
    <component>
        <recommendedName>
            <fullName evidence="10">S-adenosylmethionine decarboxylase beta chain</fullName>
        </recommendedName>
    </component>
    <component>
        <recommendedName>
            <fullName evidence="10">S-adenosylmethionine decarboxylase alpha chain</fullName>
        </recommendedName>
    </component>
</protein>
<dbReference type="InterPro" id="IPR042286">
    <property type="entry name" value="AdoMetDC_C"/>
</dbReference>
<dbReference type="InterPro" id="IPR017716">
    <property type="entry name" value="S-AdoMet_deCOase_pro-enz"/>
</dbReference>
<comment type="pathway">
    <text evidence="10">Amine and polyamine biosynthesis; S-adenosylmethioninamine biosynthesis; S-adenosylmethioninamine from S-adenosyl-L-methionine: step 1/1.</text>
</comment>
<evidence type="ECO:0000256" key="10">
    <source>
        <dbReference type="HAMAP-Rule" id="MF_00464"/>
    </source>
</evidence>
<proteinExistence type="inferred from homology"/>